<dbReference type="AlphaFoldDB" id="E6PNC1"/>
<comment type="caution">
    <text evidence="1">The sequence shown here is derived from an EMBL/GenBank/DDBJ whole genome shotgun (WGS) entry which is preliminary data.</text>
</comment>
<proteinExistence type="predicted"/>
<dbReference type="EMBL" id="CABM01000027">
    <property type="protein sequence ID" value="CBH96423.1"/>
    <property type="molecule type" value="Genomic_DNA"/>
</dbReference>
<accession>E6PNC1</accession>
<protein>
    <submittedName>
        <fullName evidence="1">Uncharacterized protein</fullName>
    </submittedName>
</protein>
<sequence length="66" mass="7381">MNRQLRWVGDCVSHELEPLSCRLAIANYASASMRVYANSRRTAGAFERHAHAAAQRRDKPTALLQG</sequence>
<evidence type="ECO:0000313" key="1">
    <source>
        <dbReference type="EMBL" id="CBH96423.1"/>
    </source>
</evidence>
<name>E6PNC1_9ZZZZ</name>
<gene>
    <name evidence="1" type="ORF">CARN2_1281</name>
</gene>
<organism evidence="1">
    <name type="scientific">mine drainage metagenome</name>
    <dbReference type="NCBI Taxonomy" id="410659"/>
    <lineage>
        <taxon>unclassified sequences</taxon>
        <taxon>metagenomes</taxon>
        <taxon>ecological metagenomes</taxon>
    </lineage>
</organism>
<reference evidence="1" key="1">
    <citation type="submission" date="2009-10" db="EMBL/GenBank/DDBJ databases">
        <title>Diversity of trophic interactions inside an arsenic-rich microbial ecosystem.</title>
        <authorList>
            <person name="Bertin P.N."/>
            <person name="Heinrich-Salmeron A."/>
            <person name="Pelletier E."/>
            <person name="Goulhen-Chollet F."/>
            <person name="Arsene-Ploetze F."/>
            <person name="Gallien S."/>
            <person name="Calteau A."/>
            <person name="Vallenet D."/>
            <person name="Casiot C."/>
            <person name="Chane-Woon-Ming B."/>
            <person name="Giloteaux L."/>
            <person name="Barakat M."/>
            <person name="Bonnefoy V."/>
            <person name="Bruneel O."/>
            <person name="Chandler M."/>
            <person name="Cleiss J."/>
            <person name="Duran R."/>
            <person name="Elbaz-Poulichet F."/>
            <person name="Fonknechten N."/>
            <person name="Lauga B."/>
            <person name="Mornico D."/>
            <person name="Ortet P."/>
            <person name="Schaeffer C."/>
            <person name="Siguier P."/>
            <person name="Alexander Thil Smith A."/>
            <person name="Van Dorsselaer A."/>
            <person name="Weissenbach J."/>
            <person name="Medigue C."/>
            <person name="Le Paslier D."/>
        </authorList>
    </citation>
    <scope>NUCLEOTIDE SEQUENCE</scope>
</reference>